<dbReference type="AlphaFoldDB" id="A0A542YNH1"/>
<dbReference type="InterPro" id="IPR015424">
    <property type="entry name" value="PyrdxlP-dep_Trfase"/>
</dbReference>
<dbReference type="InterPro" id="IPR050106">
    <property type="entry name" value="HistidinolP_aminotransfase"/>
</dbReference>
<dbReference type="Proteomes" id="UP000319516">
    <property type="component" value="Unassembled WGS sequence"/>
</dbReference>
<sequence length="363" mass="39079">MTESTPRPTVRLRSALDAVAAYKPGKPAEAREGVTAYKISSNENPYPPLPSVLRVVTDAAASMNRYPDMGVSALTQALAERLEVPASHLATGTGSVGLLSYLISITCEPGDEVVYAWRSFEAYPIVVAVAGATSVQVPLDADARHDLDAMAEAITDRTRLVLVCTPNNPTGPIVTETELRAFLAKVPEDVLVVIDEAYLEFNTDDEAPDALGLYREFPNVAVLRTFSKAYGLAGLRVGYAVAREEVATALRKVATPFGVSDLAQHAAVASLEAYDELAVRVKALVEERERVRTALLDQGWPVPQTQANFVWLPLGEDSMDFAATCQDAGLTVRPFPGDGVRCTIGETEASDRLIEVAGKFRSR</sequence>
<evidence type="ECO:0000256" key="4">
    <source>
        <dbReference type="ARBA" id="ARBA00022679"/>
    </source>
</evidence>
<dbReference type="GO" id="GO:0004400">
    <property type="term" value="F:histidinol-phosphate transaminase activity"/>
    <property type="evidence" value="ECO:0007669"/>
    <property type="project" value="InterPro"/>
</dbReference>
<name>A0A542YNH1_9MICO</name>
<dbReference type="InterPro" id="IPR005861">
    <property type="entry name" value="HisP_aminotrans"/>
</dbReference>
<dbReference type="Gene3D" id="3.40.640.10">
    <property type="entry name" value="Type I PLP-dependent aspartate aminotransferase-like (Major domain)"/>
    <property type="match status" value="1"/>
</dbReference>
<keyword evidence="5 6" id="KW-0663">Pyridoxal phosphate</keyword>
<dbReference type="HAMAP" id="MF_01023">
    <property type="entry name" value="HisC_aminotrans_2"/>
    <property type="match status" value="1"/>
</dbReference>
<dbReference type="EMBL" id="VFOP01000001">
    <property type="protein sequence ID" value="TQL49597.1"/>
    <property type="molecule type" value="Genomic_DNA"/>
</dbReference>
<evidence type="ECO:0000259" key="7">
    <source>
        <dbReference type="Pfam" id="PF00155"/>
    </source>
</evidence>
<protein>
    <recommendedName>
        <fullName evidence="6">Aromatic amino acid aminotransferase</fullName>
        <shortName evidence="6">ArAT</shortName>
        <ecNumber evidence="6">2.6.1.57</ecNumber>
    </recommendedName>
</protein>
<dbReference type="EC" id="2.6.1.57" evidence="6"/>
<evidence type="ECO:0000256" key="1">
    <source>
        <dbReference type="ARBA" id="ARBA00001933"/>
    </source>
</evidence>
<evidence type="ECO:0000256" key="6">
    <source>
        <dbReference type="HAMAP-Rule" id="MF_01513"/>
    </source>
</evidence>
<comment type="catalytic activity">
    <reaction evidence="6">
        <text>an aromatic L-alpha-amino acid + 2-oxoglutarate = an aromatic oxo-acid + L-glutamate</text>
        <dbReference type="Rhea" id="RHEA:17533"/>
        <dbReference type="ChEBI" id="CHEBI:16810"/>
        <dbReference type="ChEBI" id="CHEBI:29985"/>
        <dbReference type="ChEBI" id="CHEBI:73309"/>
        <dbReference type="ChEBI" id="CHEBI:84824"/>
        <dbReference type="EC" id="2.6.1.57"/>
    </reaction>
</comment>
<dbReference type="Pfam" id="PF00155">
    <property type="entry name" value="Aminotran_1_2"/>
    <property type="match status" value="1"/>
</dbReference>
<keyword evidence="4 6" id="KW-0808">Transferase</keyword>
<dbReference type="PANTHER" id="PTHR43643">
    <property type="entry name" value="HISTIDINOL-PHOSPHATE AMINOTRANSFERASE 2"/>
    <property type="match status" value="1"/>
</dbReference>
<dbReference type="InterPro" id="IPR001917">
    <property type="entry name" value="Aminotrans_II_pyridoxalP_BS"/>
</dbReference>
<feature type="domain" description="Aminotransferase class I/classII large" evidence="7">
    <location>
        <begin position="39"/>
        <end position="354"/>
    </location>
</feature>
<reference evidence="8 9" key="1">
    <citation type="submission" date="2019-06" db="EMBL/GenBank/DDBJ databases">
        <title>Sequencing the genomes of 1000 actinobacteria strains.</title>
        <authorList>
            <person name="Klenk H.-P."/>
        </authorList>
    </citation>
    <scope>NUCLEOTIDE SEQUENCE [LARGE SCALE GENOMIC DNA]</scope>
    <source>
        <strain evidence="8 9">DSM 12335</strain>
    </source>
</reference>
<dbReference type="InterPro" id="IPR004839">
    <property type="entry name" value="Aminotransferase_I/II_large"/>
</dbReference>
<comment type="cofactor">
    <cofactor evidence="1 6">
        <name>pyridoxal 5'-phosphate</name>
        <dbReference type="ChEBI" id="CHEBI:597326"/>
    </cofactor>
</comment>
<dbReference type="GO" id="GO:0030170">
    <property type="term" value="F:pyridoxal phosphate binding"/>
    <property type="evidence" value="ECO:0007669"/>
    <property type="project" value="UniProtKB-UniRule"/>
</dbReference>
<feature type="modified residue" description="N6-(pyridoxal phosphate)lysine" evidence="6">
    <location>
        <position position="228"/>
    </location>
</feature>
<dbReference type="NCBIfam" id="NF002878">
    <property type="entry name" value="PRK03321.1"/>
    <property type="match status" value="1"/>
</dbReference>
<dbReference type="GO" id="GO:0000105">
    <property type="term" value="P:L-histidine biosynthetic process"/>
    <property type="evidence" value="ECO:0007669"/>
    <property type="project" value="InterPro"/>
</dbReference>
<organism evidence="8 9">
    <name type="scientific">Ornithinicoccus hortensis</name>
    <dbReference type="NCBI Taxonomy" id="82346"/>
    <lineage>
        <taxon>Bacteria</taxon>
        <taxon>Bacillati</taxon>
        <taxon>Actinomycetota</taxon>
        <taxon>Actinomycetes</taxon>
        <taxon>Micrococcales</taxon>
        <taxon>Intrasporangiaceae</taxon>
        <taxon>Ornithinicoccus</taxon>
    </lineage>
</organism>
<evidence type="ECO:0000256" key="2">
    <source>
        <dbReference type="ARBA" id="ARBA00011738"/>
    </source>
</evidence>
<dbReference type="PROSITE" id="PS00599">
    <property type="entry name" value="AA_TRANSFER_CLASS_2"/>
    <property type="match status" value="1"/>
</dbReference>
<gene>
    <name evidence="6" type="primary">pat</name>
    <name evidence="8" type="ORF">FB467_0672</name>
</gene>
<evidence type="ECO:0000256" key="3">
    <source>
        <dbReference type="ARBA" id="ARBA00022576"/>
    </source>
</evidence>
<accession>A0A542YNH1</accession>
<dbReference type="InterPro" id="IPR015422">
    <property type="entry name" value="PyrdxlP-dep_Trfase_small"/>
</dbReference>
<dbReference type="CDD" id="cd00609">
    <property type="entry name" value="AAT_like"/>
    <property type="match status" value="1"/>
</dbReference>
<comment type="similarity">
    <text evidence="6">Belongs to the class-II pyridoxal-phosphate-dependent aminotransferase family.</text>
</comment>
<dbReference type="OrthoDB" id="9809616at2"/>
<proteinExistence type="inferred from homology"/>
<dbReference type="NCBIfam" id="TIGR01141">
    <property type="entry name" value="hisC"/>
    <property type="match status" value="1"/>
</dbReference>
<dbReference type="HAMAP" id="MF_01513">
    <property type="entry name" value="Phe_aminotrans_2"/>
    <property type="match status" value="1"/>
</dbReference>
<comment type="function">
    <text evidence="6">Aminotransferase that catalyzes the conversion of aromatic amino acids and 2-oxoglutarate into corresponding aromatic oxo acids and L-glutamate.</text>
</comment>
<keyword evidence="3 6" id="KW-0032">Aminotransferase</keyword>
<comment type="subunit">
    <text evidence="2 6">Homodimer.</text>
</comment>
<dbReference type="InterPro" id="IPR015421">
    <property type="entry name" value="PyrdxlP-dep_Trfase_major"/>
</dbReference>
<keyword evidence="9" id="KW-1185">Reference proteome</keyword>
<dbReference type="SUPFAM" id="SSF53383">
    <property type="entry name" value="PLP-dependent transferases"/>
    <property type="match status" value="1"/>
</dbReference>
<comment type="caution">
    <text evidence="8">The sequence shown here is derived from an EMBL/GenBank/DDBJ whole genome shotgun (WGS) entry which is preliminary data.</text>
</comment>
<dbReference type="Gene3D" id="3.90.1150.10">
    <property type="entry name" value="Aspartate Aminotransferase, domain 1"/>
    <property type="match status" value="1"/>
</dbReference>
<evidence type="ECO:0000313" key="8">
    <source>
        <dbReference type="EMBL" id="TQL49597.1"/>
    </source>
</evidence>
<dbReference type="InterPro" id="IPR024892">
    <property type="entry name" value="ArAT"/>
</dbReference>
<dbReference type="PANTHER" id="PTHR43643:SF3">
    <property type="entry name" value="HISTIDINOL-PHOSPHATE AMINOTRANSFERASE"/>
    <property type="match status" value="1"/>
</dbReference>
<dbReference type="GO" id="GO:0008793">
    <property type="term" value="F:aromatic-amino-acid transaminase activity"/>
    <property type="evidence" value="ECO:0007669"/>
    <property type="project" value="UniProtKB-UniRule"/>
</dbReference>
<evidence type="ECO:0000256" key="5">
    <source>
        <dbReference type="ARBA" id="ARBA00022898"/>
    </source>
</evidence>
<dbReference type="RefSeq" id="WP_141783839.1">
    <property type="nucleotide sequence ID" value="NZ_BAAAIK010000003.1"/>
</dbReference>
<evidence type="ECO:0000313" key="9">
    <source>
        <dbReference type="Proteomes" id="UP000319516"/>
    </source>
</evidence>